<sequence length="371" mass="39293">MKNPKSTLSLMLAYAASMGLSHAALIIGGIDPDHPDGPPTGPAGGLTWDLDSPIWWDGENYVTWKNDGSEDAIFMHDGTRNNVNVGEGVFNARSIARQSTGGPLSEAMKLQGQGADKTTLNIGSHISGGFEGAPKVFEVANLTLTGTFDVRDTNRFIALTGSVIKADITMTSTTNEFRITGGDLSEATLRMDGQRFSLYSDGVVGNLFGHGTFEAKKDTTQTLTIANLTMGNGENGLASWTMEGQGTVNVNFGGQYGGDMGTVTMRVELGSSLSDTFEINGTLTLGGNLVINTLGTGNFVAGDSYTLFTAGNIVGEFDSITLPELDEGLEWVWENTGNSWTITVTDKIPEPAAIMLLGLGGVATILRRRRC</sequence>
<protein>
    <submittedName>
        <fullName evidence="3">PEP-CTERM sorting domain-containing protein</fullName>
    </submittedName>
</protein>
<evidence type="ECO:0000256" key="1">
    <source>
        <dbReference type="SAM" id="SignalP"/>
    </source>
</evidence>
<evidence type="ECO:0000313" key="3">
    <source>
        <dbReference type="EMBL" id="MBK1790837.1"/>
    </source>
</evidence>
<accession>A0A8J7MDU7</accession>
<keyword evidence="4" id="KW-1185">Reference proteome</keyword>
<evidence type="ECO:0000313" key="4">
    <source>
        <dbReference type="Proteomes" id="UP000624703"/>
    </source>
</evidence>
<name>A0A8J7MDU7_9BACT</name>
<feature type="signal peptide" evidence="1">
    <location>
        <begin position="1"/>
        <end position="23"/>
    </location>
</feature>
<dbReference type="NCBIfam" id="TIGR02595">
    <property type="entry name" value="PEP_CTERM"/>
    <property type="match status" value="1"/>
</dbReference>
<gene>
    <name evidence="3" type="ORF">JIN82_06675</name>
</gene>
<dbReference type="Pfam" id="PF07589">
    <property type="entry name" value="PEP-CTERM"/>
    <property type="match status" value="1"/>
</dbReference>
<keyword evidence="1" id="KW-0732">Signal</keyword>
<feature type="domain" description="Ice-binding protein C-terminal" evidence="2">
    <location>
        <begin position="348"/>
        <end position="370"/>
    </location>
</feature>
<organism evidence="3 4">
    <name type="scientific">Persicirhabdus sediminis</name>
    <dbReference type="NCBI Taxonomy" id="454144"/>
    <lineage>
        <taxon>Bacteria</taxon>
        <taxon>Pseudomonadati</taxon>
        <taxon>Verrucomicrobiota</taxon>
        <taxon>Verrucomicrobiia</taxon>
        <taxon>Verrucomicrobiales</taxon>
        <taxon>Verrucomicrobiaceae</taxon>
        <taxon>Persicirhabdus</taxon>
    </lineage>
</organism>
<evidence type="ECO:0000259" key="2">
    <source>
        <dbReference type="Pfam" id="PF07589"/>
    </source>
</evidence>
<dbReference type="RefSeq" id="WP_200310861.1">
    <property type="nucleotide sequence ID" value="NZ_JAENIM010000034.1"/>
</dbReference>
<feature type="chain" id="PRO_5035293732" evidence="1">
    <location>
        <begin position="24"/>
        <end position="371"/>
    </location>
</feature>
<proteinExistence type="predicted"/>
<dbReference type="InterPro" id="IPR013424">
    <property type="entry name" value="Ice-binding_C"/>
</dbReference>
<dbReference type="EMBL" id="JAENIM010000034">
    <property type="protein sequence ID" value="MBK1790837.1"/>
    <property type="molecule type" value="Genomic_DNA"/>
</dbReference>
<reference evidence="3" key="1">
    <citation type="submission" date="2021-01" db="EMBL/GenBank/DDBJ databases">
        <title>Modified the classification status of verrucomicrobia.</title>
        <authorList>
            <person name="Feng X."/>
        </authorList>
    </citation>
    <scope>NUCLEOTIDE SEQUENCE</scope>
    <source>
        <strain evidence="3">_KCTC 22039</strain>
    </source>
</reference>
<dbReference type="AlphaFoldDB" id="A0A8J7MDU7"/>
<comment type="caution">
    <text evidence="3">The sequence shown here is derived from an EMBL/GenBank/DDBJ whole genome shotgun (WGS) entry which is preliminary data.</text>
</comment>
<dbReference type="Proteomes" id="UP000624703">
    <property type="component" value="Unassembled WGS sequence"/>
</dbReference>